<dbReference type="EMBL" id="JAPTGG010000002">
    <property type="protein sequence ID" value="MCZ0864111.1"/>
    <property type="molecule type" value="Genomic_DNA"/>
</dbReference>
<sequence length="345" mass="37323">MSKFEPPKPSGPADQEPSNEIQDYLDLLLAPTADPNNAAPEVLNSERQAQADIATEPKATNKPLSPPSALASKPAAPVGRSRLSQVAARMEQERNTRPFAEPVQPVAFKLPLPKVQAPEVEAPPAAKPAAVVAPLVTPVEPVVEQAVAVEPVVAETVVAEPVAEQLAPPEEEVVAVSKAQSHPTSAWMDNGRPSWAQQRFECLLFSVGGLTLAVPLAELGSIYPITDELTPLFGQIDWFLGLLTVKQGNIRSVNTAKVVMPERYQEAMADNFNYVISINGVDWGLAVDSVASAISLNPEDVRWRSERSKRPWLAGTVVDHMCALLDVSQLALMFIERDRSRDKAK</sequence>
<dbReference type="InterPro" id="IPR036061">
    <property type="entry name" value="CheW-like_dom_sf"/>
</dbReference>
<name>A0A9J6RIT4_9GAMM</name>
<dbReference type="GO" id="GO:0007165">
    <property type="term" value="P:signal transduction"/>
    <property type="evidence" value="ECO:0007669"/>
    <property type="project" value="InterPro"/>
</dbReference>
<dbReference type="AlphaFoldDB" id="A0A9J6RIT4"/>
<dbReference type="PROSITE" id="PS50851">
    <property type="entry name" value="CHEW"/>
    <property type="match status" value="1"/>
</dbReference>
<accession>A0A9J6RIT4</accession>
<organism evidence="3 4">
    <name type="scientific">Dasania phycosphaerae</name>
    <dbReference type="NCBI Taxonomy" id="2950436"/>
    <lineage>
        <taxon>Bacteria</taxon>
        <taxon>Pseudomonadati</taxon>
        <taxon>Pseudomonadota</taxon>
        <taxon>Gammaproteobacteria</taxon>
        <taxon>Cellvibrionales</taxon>
        <taxon>Spongiibacteraceae</taxon>
        <taxon>Dasania</taxon>
    </lineage>
</organism>
<feature type="region of interest" description="Disordered" evidence="1">
    <location>
        <begin position="1"/>
        <end position="87"/>
    </location>
</feature>
<dbReference type="Proteomes" id="UP001069090">
    <property type="component" value="Unassembled WGS sequence"/>
</dbReference>
<dbReference type="PIRSF" id="PIRSF020479">
    <property type="entry name" value="UCP020479_CheW"/>
    <property type="match status" value="1"/>
</dbReference>
<dbReference type="SMART" id="SM00260">
    <property type="entry name" value="CheW"/>
    <property type="match status" value="1"/>
</dbReference>
<gene>
    <name evidence="3" type="ORF">O0V09_02795</name>
</gene>
<evidence type="ECO:0000256" key="1">
    <source>
        <dbReference type="SAM" id="MobiDB-lite"/>
    </source>
</evidence>
<comment type="caution">
    <text evidence="3">The sequence shown here is derived from an EMBL/GenBank/DDBJ whole genome shotgun (WGS) entry which is preliminary data.</text>
</comment>
<keyword evidence="4" id="KW-1185">Reference proteome</keyword>
<dbReference type="InterPro" id="IPR014506">
    <property type="entry name" value="UCP020479_CheW"/>
</dbReference>
<dbReference type="RefSeq" id="WP_258330268.1">
    <property type="nucleotide sequence ID" value="NZ_JAPTGG010000002.1"/>
</dbReference>
<dbReference type="InterPro" id="IPR002545">
    <property type="entry name" value="CheW-lke_dom"/>
</dbReference>
<dbReference type="GO" id="GO:0006935">
    <property type="term" value="P:chemotaxis"/>
    <property type="evidence" value="ECO:0007669"/>
    <property type="project" value="InterPro"/>
</dbReference>
<proteinExistence type="predicted"/>
<feature type="compositionally biased region" description="Low complexity" evidence="1">
    <location>
        <begin position="67"/>
        <end position="77"/>
    </location>
</feature>
<dbReference type="Pfam" id="PF01584">
    <property type="entry name" value="CheW"/>
    <property type="match status" value="1"/>
</dbReference>
<dbReference type="SUPFAM" id="SSF50341">
    <property type="entry name" value="CheW-like"/>
    <property type="match status" value="1"/>
</dbReference>
<evidence type="ECO:0000313" key="4">
    <source>
        <dbReference type="Proteomes" id="UP001069090"/>
    </source>
</evidence>
<protein>
    <submittedName>
        <fullName evidence="3">Chemotaxis protein CheW</fullName>
    </submittedName>
</protein>
<feature type="domain" description="CheW-like" evidence="2">
    <location>
        <begin position="199"/>
        <end position="336"/>
    </location>
</feature>
<evidence type="ECO:0000259" key="2">
    <source>
        <dbReference type="PROSITE" id="PS50851"/>
    </source>
</evidence>
<evidence type="ECO:0000313" key="3">
    <source>
        <dbReference type="EMBL" id="MCZ0864111.1"/>
    </source>
</evidence>
<reference evidence="3 4" key="1">
    <citation type="submission" date="2022-12" db="EMBL/GenBank/DDBJ databases">
        <title>Dasania phycosphaerae sp. nov., isolated from particulate material of the south coast of Korea.</title>
        <authorList>
            <person name="Jiang Y."/>
        </authorList>
    </citation>
    <scope>NUCLEOTIDE SEQUENCE [LARGE SCALE GENOMIC DNA]</scope>
    <source>
        <strain evidence="3 4">GY-19</strain>
    </source>
</reference>